<feature type="transmembrane region" description="Helical" evidence="6">
    <location>
        <begin position="339"/>
        <end position="364"/>
    </location>
</feature>
<dbReference type="Pfam" id="PF00209">
    <property type="entry name" value="SNF"/>
    <property type="match status" value="1"/>
</dbReference>
<feature type="transmembrane region" description="Helical" evidence="6">
    <location>
        <begin position="95"/>
        <end position="117"/>
    </location>
</feature>
<feature type="transmembrane region" description="Helical" evidence="6">
    <location>
        <begin position="175"/>
        <end position="195"/>
    </location>
</feature>
<reference evidence="7 8" key="1">
    <citation type="submission" date="2018-06" db="EMBL/GenBank/DDBJ databases">
        <authorList>
            <consortium name="Pathogen Informatics"/>
            <person name="Doyle S."/>
        </authorList>
    </citation>
    <scope>NUCLEOTIDE SEQUENCE [LARGE SCALE GENOMIC DNA]</scope>
    <source>
        <strain evidence="7 8">NCTC13316</strain>
    </source>
</reference>
<dbReference type="PANTHER" id="PTHR42948:SF1">
    <property type="entry name" value="TRANSPORTER"/>
    <property type="match status" value="1"/>
</dbReference>
<feature type="transmembrane region" description="Helical" evidence="6">
    <location>
        <begin position="294"/>
        <end position="318"/>
    </location>
</feature>
<organism evidence="7 8">
    <name type="scientific">Legionella busanensis</name>
    <dbReference type="NCBI Taxonomy" id="190655"/>
    <lineage>
        <taxon>Bacteria</taxon>
        <taxon>Pseudomonadati</taxon>
        <taxon>Pseudomonadota</taxon>
        <taxon>Gammaproteobacteria</taxon>
        <taxon>Legionellales</taxon>
        <taxon>Legionellaceae</taxon>
        <taxon>Legionella</taxon>
    </lineage>
</organism>
<accession>A0A378JGJ9</accession>
<sequence>MDNKILKYRAQWDSNSDYLLVTIGSVIGLGNIFQFPFFVAKFGGIFILVYFFCELFISIPLVLAEFFIGRRAKQNPVGAFSLLAMESGANYRWRWLGWICFTILVLTLGYYCLNVSAYLSSLFGLNQLRAEIGQFLIISPITSLLSFLYFFIFLALTMVVVARGINRGLEKISRIAVPLFFIVFFLLALYASYFGSFKNAILYLIQFTHPITSELLLSALAYAFFKLNTAMGSMIVYGSYLPATTRLGKSTLIIVGFDLIASLLSYFIIFPILLAKGNITQLSHLNLDMVLQAMLQLSGGFWIAIFFLLGTVLASWMPAIAFAESAAVTIIERFSLKRLIATSIITLLAIIIGALIIFTTHLLPVTWPMSEVVQELAGQILTPISAFLIAIFVGWRLNQKVAQTELDFGPKLFATWQFLIRYVVPILLVIVFIYLLWV</sequence>
<protein>
    <submittedName>
        <fullName evidence="7">Na+-dependent transporters of the SNF family</fullName>
    </submittedName>
</protein>
<dbReference type="AlphaFoldDB" id="A0A378JGJ9"/>
<keyword evidence="8" id="KW-1185">Reference proteome</keyword>
<feature type="transmembrane region" description="Helical" evidence="6">
    <location>
        <begin position="45"/>
        <end position="68"/>
    </location>
</feature>
<evidence type="ECO:0000256" key="2">
    <source>
        <dbReference type="ARBA" id="ARBA00022448"/>
    </source>
</evidence>
<evidence type="ECO:0000256" key="1">
    <source>
        <dbReference type="ARBA" id="ARBA00004141"/>
    </source>
</evidence>
<name>A0A378JGJ9_9GAMM</name>
<dbReference type="PANTHER" id="PTHR42948">
    <property type="entry name" value="TRANSPORTER"/>
    <property type="match status" value="1"/>
</dbReference>
<dbReference type="GO" id="GO:0016020">
    <property type="term" value="C:membrane"/>
    <property type="evidence" value="ECO:0007669"/>
    <property type="project" value="UniProtKB-SubCell"/>
</dbReference>
<feature type="transmembrane region" description="Helical" evidence="6">
    <location>
        <begin position="137"/>
        <end position="163"/>
    </location>
</feature>
<dbReference type="RefSeq" id="WP_115329432.1">
    <property type="nucleotide sequence ID" value="NZ_CAAAHP010000003.1"/>
</dbReference>
<feature type="transmembrane region" description="Helical" evidence="6">
    <location>
        <begin position="418"/>
        <end position="437"/>
    </location>
</feature>
<evidence type="ECO:0000313" key="7">
    <source>
        <dbReference type="EMBL" id="STX49951.1"/>
    </source>
</evidence>
<evidence type="ECO:0000256" key="3">
    <source>
        <dbReference type="ARBA" id="ARBA00022692"/>
    </source>
</evidence>
<dbReference type="InterPro" id="IPR037272">
    <property type="entry name" value="SNS_sf"/>
</dbReference>
<proteinExistence type="predicted"/>
<keyword evidence="5 6" id="KW-0472">Membrane</keyword>
<evidence type="ECO:0000256" key="6">
    <source>
        <dbReference type="SAM" id="Phobius"/>
    </source>
</evidence>
<dbReference type="SUPFAM" id="SSF161070">
    <property type="entry name" value="SNF-like"/>
    <property type="match status" value="1"/>
</dbReference>
<dbReference type="Proteomes" id="UP000254794">
    <property type="component" value="Unassembled WGS sequence"/>
</dbReference>
<feature type="transmembrane region" description="Helical" evidence="6">
    <location>
        <begin position="18"/>
        <end position="39"/>
    </location>
</feature>
<evidence type="ECO:0000256" key="4">
    <source>
        <dbReference type="ARBA" id="ARBA00022989"/>
    </source>
</evidence>
<keyword evidence="2" id="KW-0813">Transport</keyword>
<dbReference type="PROSITE" id="PS50267">
    <property type="entry name" value="NA_NEUROTRAN_SYMP_3"/>
    <property type="match status" value="1"/>
</dbReference>
<keyword evidence="3 6" id="KW-0812">Transmembrane</keyword>
<dbReference type="OrthoDB" id="9762833at2"/>
<keyword evidence="4 6" id="KW-1133">Transmembrane helix</keyword>
<feature type="transmembrane region" description="Helical" evidence="6">
    <location>
        <begin position="252"/>
        <end position="274"/>
    </location>
</feature>
<gene>
    <name evidence="7" type="ORF">NCTC13316_00013</name>
</gene>
<feature type="transmembrane region" description="Helical" evidence="6">
    <location>
        <begin position="215"/>
        <end position="240"/>
    </location>
</feature>
<comment type="subcellular location">
    <subcellularLocation>
        <location evidence="1">Membrane</location>
        <topology evidence="1">Multi-pass membrane protein</topology>
    </subcellularLocation>
</comment>
<dbReference type="EMBL" id="UGOD01000001">
    <property type="protein sequence ID" value="STX49951.1"/>
    <property type="molecule type" value="Genomic_DNA"/>
</dbReference>
<feature type="transmembrane region" description="Helical" evidence="6">
    <location>
        <begin position="376"/>
        <end position="397"/>
    </location>
</feature>
<dbReference type="InterPro" id="IPR000175">
    <property type="entry name" value="Na/ntran_symport"/>
</dbReference>
<evidence type="ECO:0000256" key="5">
    <source>
        <dbReference type="ARBA" id="ARBA00023136"/>
    </source>
</evidence>
<evidence type="ECO:0000313" key="8">
    <source>
        <dbReference type="Proteomes" id="UP000254794"/>
    </source>
</evidence>